<dbReference type="InterPro" id="IPR001362">
    <property type="entry name" value="Glyco_hydro_32"/>
</dbReference>
<dbReference type="Pfam" id="PF00251">
    <property type="entry name" value="Glyco_hydro_32N"/>
    <property type="match status" value="1"/>
</dbReference>
<dbReference type="Gene3D" id="2.60.120.560">
    <property type="entry name" value="Exo-inulinase, domain 1"/>
    <property type="match status" value="1"/>
</dbReference>
<dbReference type="AlphaFoldDB" id="A0A9R0XQB7"/>
<protein>
    <recommendedName>
        <fullName evidence="12">Beta-fructofuranosidase</fullName>
    </recommendedName>
</protein>
<dbReference type="Pfam" id="PF08244">
    <property type="entry name" value="Glyco_hydro_32C"/>
    <property type="match status" value="1"/>
</dbReference>
<dbReference type="InterPro" id="IPR023296">
    <property type="entry name" value="Glyco_hydro_beta-prop_sf"/>
</dbReference>
<dbReference type="PANTHER" id="PTHR31953">
    <property type="entry name" value="BETA-FRUCTOFURANOSIDASE, INSOLUBLE ISOENZYME CWINV1-RELATED"/>
    <property type="match status" value="1"/>
</dbReference>
<accession>A0A9R0XQB7</accession>
<organism evidence="10 11">
    <name type="scientific">Triticum turgidum subsp. durum</name>
    <name type="common">Durum wheat</name>
    <name type="synonym">Triticum durum</name>
    <dbReference type="NCBI Taxonomy" id="4567"/>
    <lineage>
        <taxon>Eukaryota</taxon>
        <taxon>Viridiplantae</taxon>
        <taxon>Streptophyta</taxon>
        <taxon>Embryophyta</taxon>
        <taxon>Tracheophyta</taxon>
        <taxon>Spermatophyta</taxon>
        <taxon>Magnoliopsida</taxon>
        <taxon>Liliopsida</taxon>
        <taxon>Poales</taxon>
        <taxon>Poaceae</taxon>
        <taxon>BOP clade</taxon>
        <taxon>Pooideae</taxon>
        <taxon>Triticodae</taxon>
        <taxon>Triticeae</taxon>
        <taxon>Triticinae</taxon>
        <taxon>Triticum</taxon>
    </lineage>
</organism>
<dbReference type="InterPro" id="IPR013320">
    <property type="entry name" value="ConA-like_dom_sf"/>
</dbReference>
<dbReference type="InterPro" id="IPR050551">
    <property type="entry name" value="Fructan_Metab_Enzymes"/>
</dbReference>
<keyword evidence="2" id="KW-0732">Signal</keyword>
<evidence type="ECO:0000313" key="11">
    <source>
        <dbReference type="Proteomes" id="UP000324705"/>
    </source>
</evidence>
<evidence type="ECO:0008006" key="12">
    <source>
        <dbReference type="Google" id="ProtNLM"/>
    </source>
</evidence>
<evidence type="ECO:0000256" key="6">
    <source>
        <dbReference type="ARBA" id="ARBA00023295"/>
    </source>
</evidence>
<sequence>MWECPDFYPVAVAGGRRHHRSGVDTRELHDSTVAAEVKYVLKVSLDVTRYEYYTIGWYDHAKDRYTPDLDFPDNDYGLRYDYGDFYASKSFYDPVKKRRVLWGWANESDTVPDDRNKGWAGIQAIPRKIFLSRSGRQLIQWPVEEIKSLRAKHVNVSNKAVKGGEYFKIDGFKSVQSDVEAAFVIKNLEKAEKFDTAWQTDAQGLCKKLNSHVKGGVGPFGLWLLASDDLKERTAVFFRVFKNNDTSYVVLMCNDPTRPTFAGFVNVDITKTKKIALRTLIDHSVVESFGAGGKTCILTRVYPRKAVGDNAHLFVFNNGESDIKLTNLRAWEMKTPTMNKRLGQ</sequence>
<dbReference type="GO" id="GO:0004553">
    <property type="term" value="F:hydrolase activity, hydrolyzing O-glycosyl compounds"/>
    <property type="evidence" value="ECO:0007669"/>
    <property type="project" value="InterPro"/>
</dbReference>
<evidence type="ECO:0000313" key="10">
    <source>
        <dbReference type="EMBL" id="VAI40562.1"/>
    </source>
</evidence>
<dbReference type="SMART" id="SM00640">
    <property type="entry name" value="Glyco_32"/>
    <property type="match status" value="1"/>
</dbReference>
<evidence type="ECO:0000256" key="5">
    <source>
        <dbReference type="ARBA" id="ARBA00023180"/>
    </source>
</evidence>
<dbReference type="InterPro" id="IPR013148">
    <property type="entry name" value="Glyco_hydro_32_N"/>
</dbReference>
<dbReference type="SUPFAM" id="SSF75005">
    <property type="entry name" value="Arabinanase/levansucrase/invertase"/>
    <property type="match status" value="1"/>
</dbReference>
<name>A0A9R0XQB7_TRITD</name>
<dbReference type="Gene3D" id="2.115.10.20">
    <property type="entry name" value="Glycosyl hydrolase domain, family 43"/>
    <property type="match status" value="1"/>
</dbReference>
<feature type="domain" description="Glycosyl hydrolase family 32 C-terminal" evidence="9">
    <location>
        <begin position="145"/>
        <end position="332"/>
    </location>
</feature>
<evidence type="ECO:0000256" key="1">
    <source>
        <dbReference type="ARBA" id="ARBA00009902"/>
    </source>
</evidence>
<evidence type="ECO:0000256" key="7">
    <source>
        <dbReference type="RuleBase" id="RU362110"/>
    </source>
</evidence>
<comment type="similarity">
    <text evidence="1 7">Belongs to the glycosyl hydrolase 32 family.</text>
</comment>
<reference evidence="10 11" key="1">
    <citation type="submission" date="2017-09" db="EMBL/GenBank/DDBJ databases">
        <authorList>
            <consortium name="International Durum Wheat Genome Sequencing Consortium (IDWGSC)"/>
            <person name="Milanesi L."/>
        </authorList>
    </citation>
    <scope>NUCLEOTIDE SEQUENCE [LARGE SCALE GENOMIC DNA]</scope>
    <source>
        <strain evidence="11">cv. Svevo</strain>
    </source>
</reference>
<feature type="domain" description="Glycosyl hydrolase family 32 N-terminal" evidence="8">
    <location>
        <begin position="1"/>
        <end position="142"/>
    </location>
</feature>
<evidence type="ECO:0000256" key="2">
    <source>
        <dbReference type="ARBA" id="ARBA00022729"/>
    </source>
</evidence>
<dbReference type="SUPFAM" id="SSF49899">
    <property type="entry name" value="Concanavalin A-like lectins/glucanases"/>
    <property type="match status" value="1"/>
</dbReference>
<keyword evidence="11" id="KW-1185">Reference proteome</keyword>
<evidence type="ECO:0000259" key="8">
    <source>
        <dbReference type="Pfam" id="PF00251"/>
    </source>
</evidence>
<dbReference type="Proteomes" id="UP000324705">
    <property type="component" value="Chromosome 5B"/>
</dbReference>
<dbReference type="EMBL" id="LT934120">
    <property type="protein sequence ID" value="VAI40562.1"/>
    <property type="molecule type" value="Genomic_DNA"/>
</dbReference>
<evidence type="ECO:0000256" key="3">
    <source>
        <dbReference type="ARBA" id="ARBA00022801"/>
    </source>
</evidence>
<gene>
    <name evidence="10" type="ORF">TRITD_5Bv1G250300</name>
</gene>
<dbReference type="FunFam" id="2.60.120.560:FF:000002">
    <property type="entry name" value="Beta-fructofuranosidase, insoluble isoenzyme CWINV1"/>
    <property type="match status" value="1"/>
</dbReference>
<keyword evidence="5" id="KW-0325">Glycoprotein</keyword>
<proteinExistence type="inferred from homology"/>
<dbReference type="GO" id="GO:0005975">
    <property type="term" value="P:carbohydrate metabolic process"/>
    <property type="evidence" value="ECO:0007669"/>
    <property type="project" value="InterPro"/>
</dbReference>
<keyword evidence="6 7" id="KW-0326">Glycosidase</keyword>
<keyword evidence="3 7" id="KW-0378">Hydrolase</keyword>
<dbReference type="Gramene" id="TRITD5Bv1G250300.1">
    <property type="protein sequence ID" value="TRITD5Bv1G250300.1"/>
    <property type="gene ID" value="TRITD5Bv1G250300"/>
</dbReference>
<evidence type="ECO:0000259" key="9">
    <source>
        <dbReference type="Pfam" id="PF08244"/>
    </source>
</evidence>
<keyword evidence="4" id="KW-1015">Disulfide bond</keyword>
<dbReference type="InterPro" id="IPR013189">
    <property type="entry name" value="Glyco_hydro_32_C"/>
</dbReference>
<evidence type="ECO:0000256" key="4">
    <source>
        <dbReference type="ARBA" id="ARBA00023157"/>
    </source>
</evidence>